<reference evidence="2" key="1">
    <citation type="journal article" date="2014" name="Genome Announc.">
        <title>Draft Genome Sequence of Clostridium straminisolvens Strain JCM 21531T, Isolated from a Cellulose-Degrading Bacterial Community.</title>
        <authorList>
            <person name="Yuki M."/>
            <person name="Oshima K."/>
            <person name="Suda W."/>
            <person name="Sakamoto M."/>
            <person name="Kitamura K."/>
            <person name="Iida T."/>
            <person name="Hattori M."/>
            <person name="Ohkuma M."/>
        </authorList>
    </citation>
    <scope>NUCLEOTIDE SEQUENCE [LARGE SCALE GENOMIC DNA]</scope>
    <source>
        <strain evidence="2">JCM 21531</strain>
    </source>
</reference>
<dbReference type="AlphaFoldDB" id="W4VBY9"/>
<dbReference type="PANTHER" id="PTHR46112:SF2">
    <property type="entry name" value="XAA-PRO AMINOPEPTIDASE P-RELATED"/>
    <property type="match status" value="1"/>
</dbReference>
<dbReference type="InterPro" id="IPR036005">
    <property type="entry name" value="Creatinase/aminopeptidase-like"/>
</dbReference>
<dbReference type="Pfam" id="PF01321">
    <property type="entry name" value="Creatinase_N"/>
    <property type="match status" value="1"/>
</dbReference>
<dbReference type="InterPro" id="IPR000587">
    <property type="entry name" value="Creatinase_N"/>
</dbReference>
<keyword evidence="2" id="KW-0378">Hydrolase</keyword>
<dbReference type="Gene3D" id="3.90.230.10">
    <property type="entry name" value="Creatinase/methionine aminopeptidase superfamily"/>
    <property type="match status" value="1"/>
</dbReference>
<dbReference type="PANTHER" id="PTHR46112">
    <property type="entry name" value="AMINOPEPTIDASE"/>
    <property type="match status" value="1"/>
</dbReference>
<dbReference type="Gene3D" id="3.40.350.10">
    <property type="entry name" value="Creatinase/prolidase N-terminal domain"/>
    <property type="match status" value="1"/>
</dbReference>
<protein>
    <submittedName>
        <fullName evidence="2">Xaa-Pro aminopeptidase</fullName>
    </submittedName>
</protein>
<dbReference type="SUPFAM" id="SSF55920">
    <property type="entry name" value="Creatinase/aminopeptidase"/>
    <property type="match status" value="1"/>
</dbReference>
<dbReference type="Proteomes" id="UP000019109">
    <property type="component" value="Unassembled WGS sequence"/>
</dbReference>
<evidence type="ECO:0000259" key="1">
    <source>
        <dbReference type="Pfam" id="PF01321"/>
    </source>
</evidence>
<keyword evidence="2" id="KW-0645">Protease</keyword>
<dbReference type="GO" id="GO:0004177">
    <property type="term" value="F:aminopeptidase activity"/>
    <property type="evidence" value="ECO:0007669"/>
    <property type="project" value="UniProtKB-KW"/>
</dbReference>
<accession>W4VBY9</accession>
<evidence type="ECO:0000313" key="3">
    <source>
        <dbReference type="Proteomes" id="UP000019109"/>
    </source>
</evidence>
<keyword evidence="2" id="KW-0031">Aminopeptidase</keyword>
<feature type="domain" description="Creatinase N-terminal" evidence="1">
    <location>
        <begin position="1"/>
        <end position="97"/>
    </location>
</feature>
<keyword evidence="3" id="KW-1185">Reference proteome</keyword>
<gene>
    <name evidence="2" type="ORF">JCM21531_4352</name>
</gene>
<organism evidence="2 3">
    <name type="scientific">Acetivibrio straminisolvens JCM 21531</name>
    <dbReference type="NCBI Taxonomy" id="1294263"/>
    <lineage>
        <taxon>Bacteria</taxon>
        <taxon>Bacillati</taxon>
        <taxon>Bacillota</taxon>
        <taxon>Clostridia</taxon>
        <taxon>Eubacteriales</taxon>
        <taxon>Oscillospiraceae</taxon>
        <taxon>Acetivibrio</taxon>
    </lineage>
</organism>
<sequence>MYYFTGTMQEGMLLIPRDDEAVLWVRRSYERAEDESLFPLIRPMGSYRDAVGSYKNLPDTIYLETYFVPLAMFQRFQKYFPFKNVKPLDMIIAKLRSLKSNYELEKIKRAGEVHRRVLEERVPEILEEGMSEAELATRLFSVMVEEGHQAYPAFQCLIPKWP</sequence>
<dbReference type="STRING" id="1294263.JCM21531_4352"/>
<dbReference type="InterPro" id="IPR029149">
    <property type="entry name" value="Creatin/AminoP/Spt16_N"/>
</dbReference>
<dbReference type="SUPFAM" id="SSF53092">
    <property type="entry name" value="Creatinase/prolidase N-terminal domain"/>
    <property type="match status" value="1"/>
</dbReference>
<comment type="caution">
    <text evidence="2">The sequence shown here is derived from an EMBL/GenBank/DDBJ whole genome shotgun (WGS) entry which is preliminary data.</text>
</comment>
<dbReference type="InterPro" id="IPR050659">
    <property type="entry name" value="Peptidase_M24B"/>
</dbReference>
<proteinExistence type="predicted"/>
<evidence type="ECO:0000313" key="2">
    <source>
        <dbReference type="EMBL" id="GAE90717.1"/>
    </source>
</evidence>
<dbReference type="EMBL" id="BAVR01000087">
    <property type="protein sequence ID" value="GAE90717.1"/>
    <property type="molecule type" value="Genomic_DNA"/>
</dbReference>
<name>W4VBY9_9FIRM</name>